<dbReference type="EMBL" id="JARJLG010000042">
    <property type="protein sequence ID" value="KAJ7762808.1"/>
    <property type="molecule type" value="Genomic_DNA"/>
</dbReference>
<feature type="chain" id="PRO_5041899391" evidence="1">
    <location>
        <begin position="17"/>
        <end position="97"/>
    </location>
</feature>
<keyword evidence="3" id="KW-1185">Reference proteome</keyword>
<evidence type="ECO:0000256" key="1">
    <source>
        <dbReference type="SAM" id="SignalP"/>
    </source>
</evidence>
<gene>
    <name evidence="2" type="ORF">DFH07DRAFT_404645</name>
</gene>
<accession>A0AAD7JGG9</accession>
<feature type="signal peptide" evidence="1">
    <location>
        <begin position="1"/>
        <end position="16"/>
    </location>
</feature>
<reference evidence="2" key="1">
    <citation type="submission" date="2023-03" db="EMBL/GenBank/DDBJ databases">
        <title>Massive genome expansion in bonnet fungi (Mycena s.s.) driven by repeated elements and novel gene families across ecological guilds.</title>
        <authorList>
            <consortium name="Lawrence Berkeley National Laboratory"/>
            <person name="Harder C.B."/>
            <person name="Miyauchi S."/>
            <person name="Viragh M."/>
            <person name="Kuo A."/>
            <person name="Thoen E."/>
            <person name="Andreopoulos B."/>
            <person name="Lu D."/>
            <person name="Skrede I."/>
            <person name="Drula E."/>
            <person name="Henrissat B."/>
            <person name="Morin E."/>
            <person name="Kohler A."/>
            <person name="Barry K."/>
            <person name="LaButti K."/>
            <person name="Morin E."/>
            <person name="Salamov A."/>
            <person name="Lipzen A."/>
            <person name="Mereny Z."/>
            <person name="Hegedus B."/>
            <person name="Baldrian P."/>
            <person name="Stursova M."/>
            <person name="Weitz H."/>
            <person name="Taylor A."/>
            <person name="Grigoriev I.V."/>
            <person name="Nagy L.G."/>
            <person name="Martin F."/>
            <person name="Kauserud H."/>
        </authorList>
    </citation>
    <scope>NUCLEOTIDE SEQUENCE</scope>
    <source>
        <strain evidence="2">CBHHK188m</strain>
    </source>
</reference>
<protein>
    <submittedName>
        <fullName evidence="2">Uncharacterized protein</fullName>
    </submittedName>
</protein>
<evidence type="ECO:0000313" key="2">
    <source>
        <dbReference type="EMBL" id="KAJ7762808.1"/>
    </source>
</evidence>
<organism evidence="2 3">
    <name type="scientific">Mycena maculata</name>
    <dbReference type="NCBI Taxonomy" id="230809"/>
    <lineage>
        <taxon>Eukaryota</taxon>
        <taxon>Fungi</taxon>
        <taxon>Dikarya</taxon>
        <taxon>Basidiomycota</taxon>
        <taxon>Agaricomycotina</taxon>
        <taxon>Agaricomycetes</taxon>
        <taxon>Agaricomycetidae</taxon>
        <taxon>Agaricales</taxon>
        <taxon>Marasmiineae</taxon>
        <taxon>Mycenaceae</taxon>
        <taxon>Mycena</taxon>
    </lineage>
</organism>
<sequence>MALRIYFLAVMVSTHAKLVFRRGCEGCLLLEQRTIWVVRTGRVLVGQGPQHAYVMPWLSDMLEPGLFAWAAREPNALLAPFAPERKLAEQCSNSGRR</sequence>
<name>A0AAD7JGG9_9AGAR</name>
<dbReference type="Proteomes" id="UP001215280">
    <property type="component" value="Unassembled WGS sequence"/>
</dbReference>
<dbReference type="AlphaFoldDB" id="A0AAD7JGG9"/>
<proteinExistence type="predicted"/>
<comment type="caution">
    <text evidence="2">The sequence shown here is derived from an EMBL/GenBank/DDBJ whole genome shotgun (WGS) entry which is preliminary data.</text>
</comment>
<evidence type="ECO:0000313" key="3">
    <source>
        <dbReference type="Proteomes" id="UP001215280"/>
    </source>
</evidence>
<keyword evidence="1" id="KW-0732">Signal</keyword>